<dbReference type="RefSeq" id="WP_055213811.1">
    <property type="nucleotide sequence ID" value="NZ_CYXO01000004.1"/>
</dbReference>
<organism evidence="2 3">
    <name type="scientific">Dorea longicatena</name>
    <dbReference type="NCBI Taxonomy" id="88431"/>
    <lineage>
        <taxon>Bacteria</taxon>
        <taxon>Bacillati</taxon>
        <taxon>Bacillota</taxon>
        <taxon>Clostridia</taxon>
        <taxon>Lachnospirales</taxon>
        <taxon>Lachnospiraceae</taxon>
        <taxon>Dorea</taxon>
    </lineage>
</organism>
<feature type="compositionally biased region" description="Basic and acidic residues" evidence="1">
    <location>
        <begin position="82"/>
        <end position="93"/>
    </location>
</feature>
<proteinExistence type="predicted"/>
<feature type="region of interest" description="Disordered" evidence="1">
    <location>
        <begin position="82"/>
        <end position="102"/>
    </location>
</feature>
<accession>A0A173SAX7</accession>
<reference evidence="2 3" key="1">
    <citation type="submission" date="2015-09" db="EMBL/GenBank/DDBJ databases">
        <authorList>
            <consortium name="Pathogen Informatics"/>
        </authorList>
    </citation>
    <scope>NUCLEOTIDE SEQUENCE [LARGE SCALE GENOMIC DNA]</scope>
    <source>
        <strain evidence="2 3">2789STDY5834961</strain>
    </source>
</reference>
<gene>
    <name evidence="2" type="ORF">ERS852573_00929</name>
</gene>
<evidence type="ECO:0000313" key="2">
    <source>
        <dbReference type="EMBL" id="CUM87493.1"/>
    </source>
</evidence>
<evidence type="ECO:0000313" key="3">
    <source>
        <dbReference type="Proteomes" id="UP000095597"/>
    </source>
</evidence>
<dbReference type="AlphaFoldDB" id="A0A173SAX7"/>
<dbReference type="Proteomes" id="UP000095597">
    <property type="component" value="Unassembled WGS sequence"/>
</dbReference>
<evidence type="ECO:0000256" key="1">
    <source>
        <dbReference type="SAM" id="MobiDB-lite"/>
    </source>
</evidence>
<dbReference type="EMBL" id="CYXO01000004">
    <property type="protein sequence ID" value="CUM87493.1"/>
    <property type="molecule type" value="Genomic_DNA"/>
</dbReference>
<name>A0A173SAX7_9FIRM</name>
<sequence length="113" mass="12893">MLKVDFERTEIKGSEPHILTEFAMLARNLREFLAQDESTEYADARIARAIELSKKTSDEIDEEILKSINELGKMLARACSEEKVKKESDDKEPSTGNSDFDDFLKDLFCRGAE</sequence>
<protein>
    <submittedName>
        <fullName evidence="2">Uncharacterized protein</fullName>
    </submittedName>
</protein>